<dbReference type="EMBL" id="JABFTP020000083">
    <property type="protein sequence ID" value="KAL3275726.1"/>
    <property type="molecule type" value="Genomic_DNA"/>
</dbReference>
<proteinExistence type="predicted"/>
<evidence type="ECO:0000259" key="7">
    <source>
        <dbReference type="PROSITE" id="PS51192"/>
    </source>
</evidence>
<sequence>MWFRFDCSIEVRNRKTLVFSVVALEMVDPKVSDLQVLILAPTREIAVQISDVIHRIGQNIESLKVSSFIGGLPEKDDFEKAQNCHIAVGAPGRVKSLIKKNILKVDALKLFVLDEADKLLEKNFQNDINEIYYTLPVRKQMIAASATFSKELKEFLPNYMQSPTEVNAEVETPLLLGLKHFIKEVKHSSNVVQEMKNKNEELVKLLTKISFTQCLVFSNYQSRAETVSVTINRHGFHSAFISAAQTQQKRLETINSLKNFKCRILLSTDLTARGIDAANVDLIINYDVPIDVMTYLHRMGRAGRYGSRGICISLVSGNKDLRQIQKFLGYIGGTNLTISKIDDIACHDTDLWECDQMKFEQVSGIIEDDNNEHSVSESIKNELLELNSVQKKGKCKSQGKKSKECKTSSADINDVIRDEYVVYDENTLQELSSLEINETKTDPSSNIKAADISKTIEDVQGTLESMAKGLFNFENPTDSKSSTLTKPDIQDTGDDKKRKRVPKVDESNDILNSLAKGNFNFSTLEDKVSKIESIDPKIDETKKRKICGSAKSQIFVKNKALYETAKILMNHVENIDGEADENLSNYIQIVGEKKTVLDDCEPEQLEESSTNIRENPKREDNLENIFFHAYNFTLGCKHHWKDFVPEEELKKNFQKEEMKDDAVEDEEDEEDDDYYDQEYYEEYDEYYEAEGVSYDENGKRIYAYSDIPNRMVWMPVDPEESVLNSKNKYPTINLLENDGETEVPVEETQVHAQTYNEPNLTEPSTSHVNIGEAQAITRTRDEFTTNQSSLINNLTYSQHNHFLDCFQRVSNQLWRDGVRFDRVEDFDSWFFKWHQQVQSVRDYVRQNIYVNEMSTYQNSMRKYD</sequence>
<dbReference type="Proteomes" id="UP001516400">
    <property type="component" value="Unassembled WGS sequence"/>
</dbReference>
<comment type="caution">
    <text evidence="9">The sequence shown here is derived from an EMBL/GenBank/DDBJ whole genome shotgun (WGS) entry which is preliminary data.</text>
</comment>
<dbReference type="EC" id="3.6.4.13" evidence="1"/>
<feature type="compositionally biased region" description="Polar residues" evidence="6">
    <location>
        <begin position="474"/>
        <end position="485"/>
    </location>
</feature>
<dbReference type="GO" id="GO:0010468">
    <property type="term" value="P:regulation of gene expression"/>
    <property type="evidence" value="ECO:0007669"/>
    <property type="project" value="UniProtKB-ARBA"/>
</dbReference>
<dbReference type="PROSITE" id="PS51194">
    <property type="entry name" value="HELICASE_CTER"/>
    <property type="match status" value="1"/>
</dbReference>
<keyword evidence="3" id="KW-0378">Hydrolase</keyword>
<evidence type="ECO:0000256" key="5">
    <source>
        <dbReference type="ARBA" id="ARBA00022840"/>
    </source>
</evidence>
<evidence type="ECO:0000256" key="2">
    <source>
        <dbReference type="ARBA" id="ARBA00022741"/>
    </source>
</evidence>
<feature type="compositionally biased region" description="Acidic residues" evidence="6">
    <location>
        <begin position="662"/>
        <end position="673"/>
    </location>
</feature>
<evidence type="ECO:0000313" key="9">
    <source>
        <dbReference type="EMBL" id="KAL3275726.1"/>
    </source>
</evidence>
<dbReference type="GO" id="GO:0005524">
    <property type="term" value="F:ATP binding"/>
    <property type="evidence" value="ECO:0007669"/>
    <property type="project" value="UniProtKB-KW"/>
</dbReference>
<dbReference type="InterPro" id="IPR011545">
    <property type="entry name" value="DEAD/DEAH_box_helicase_dom"/>
</dbReference>
<dbReference type="Gene3D" id="3.40.50.300">
    <property type="entry name" value="P-loop containing nucleotide triphosphate hydrolases"/>
    <property type="match status" value="2"/>
</dbReference>
<accession>A0ABD2NC09</accession>
<evidence type="ECO:0000256" key="4">
    <source>
        <dbReference type="ARBA" id="ARBA00022806"/>
    </source>
</evidence>
<evidence type="ECO:0000256" key="1">
    <source>
        <dbReference type="ARBA" id="ARBA00012552"/>
    </source>
</evidence>
<keyword evidence="2" id="KW-0547">Nucleotide-binding</keyword>
<dbReference type="InterPro" id="IPR027417">
    <property type="entry name" value="P-loop_NTPase"/>
</dbReference>
<reference evidence="9 10" key="1">
    <citation type="journal article" date="2021" name="BMC Biol.">
        <title>Horizontally acquired antibacterial genes associated with adaptive radiation of ladybird beetles.</title>
        <authorList>
            <person name="Li H.S."/>
            <person name="Tang X.F."/>
            <person name="Huang Y.H."/>
            <person name="Xu Z.Y."/>
            <person name="Chen M.L."/>
            <person name="Du X.Y."/>
            <person name="Qiu B.Y."/>
            <person name="Chen P.T."/>
            <person name="Zhang W."/>
            <person name="Slipinski A."/>
            <person name="Escalona H.E."/>
            <person name="Waterhouse R.M."/>
            <person name="Zwick A."/>
            <person name="Pang H."/>
        </authorList>
    </citation>
    <scope>NUCLEOTIDE SEQUENCE [LARGE SCALE GENOMIC DNA]</scope>
    <source>
        <strain evidence="9">SYSU2018</strain>
    </source>
</reference>
<dbReference type="Pfam" id="PF00270">
    <property type="entry name" value="DEAD"/>
    <property type="match status" value="1"/>
</dbReference>
<dbReference type="PROSITE" id="PS51192">
    <property type="entry name" value="HELICASE_ATP_BIND_1"/>
    <property type="match status" value="1"/>
</dbReference>
<evidence type="ECO:0000256" key="3">
    <source>
        <dbReference type="ARBA" id="ARBA00022801"/>
    </source>
</evidence>
<dbReference type="PANTHER" id="PTHR47958">
    <property type="entry name" value="ATP-DEPENDENT RNA HELICASE DBP3"/>
    <property type="match status" value="1"/>
</dbReference>
<dbReference type="InterPro" id="IPR001650">
    <property type="entry name" value="Helicase_C-like"/>
</dbReference>
<dbReference type="SMART" id="SM00490">
    <property type="entry name" value="HELICc"/>
    <property type="match status" value="1"/>
</dbReference>
<keyword evidence="5" id="KW-0067">ATP-binding</keyword>
<evidence type="ECO:0000313" key="10">
    <source>
        <dbReference type="Proteomes" id="UP001516400"/>
    </source>
</evidence>
<feature type="region of interest" description="Disordered" evidence="6">
    <location>
        <begin position="472"/>
        <end position="504"/>
    </location>
</feature>
<dbReference type="GO" id="GO:0016787">
    <property type="term" value="F:hydrolase activity"/>
    <property type="evidence" value="ECO:0007669"/>
    <property type="project" value="UniProtKB-KW"/>
</dbReference>
<keyword evidence="10" id="KW-1185">Reference proteome</keyword>
<dbReference type="AlphaFoldDB" id="A0ABD2NC09"/>
<keyword evidence="4" id="KW-0347">Helicase</keyword>
<dbReference type="SUPFAM" id="SSF52540">
    <property type="entry name" value="P-loop containing nucleoside triphosphate hydrolases"/>
    <property type="match status" value="1"/>
</dbReference>
<feature type="domain" description="Helicase C-terminal" evidence="8">
    <location>
        <begin position="201"/>
        <end position="352"/>
    </location>
</feature>
<evidence type="ECO:0000259" key="8">
    <source>
        <dbReference type="PROSITE" id="PS51194"/>
    </source>
</evidence>
<dbReference type="InterPro" id="IPR000629">
    <property type="entry name" value="RNA-helicase_DEAD-box_CS"/>
</dbReference>
<dbReference type="InterPro" id="IPR014001">
    <property type="entry name" value="Helicase_ATP-bd"/>
</dbReference>
<dbReference type="CDD" id="cd18787">
    <property type="entry name" value="SF2_C_DEAD"/>
    <property type="match status" value="1"/>
</dbReference>
<organism evidence="9 10">
    <name type="scientific">Cryptolaemus montrouzieri</name>
    <dbReference type="NCBI Taxonomy" id="559131"/>
    <lineage>
        <taxon>Eukaryota</taxon>
        <taxon>Metazoa</taxon>
        <taxon>Ecdysozoa</taxon>
        <taxon>Arthropoda</taxon>
        <taxon>Hexapoda</taxon>
        <taxon>Insecta</taxon>
        <taxon>Pterygota</taxon>
        <taxon>Neoptera</taxon>
        <taxon>Endopterygota</taxon>
        <taxon>Coleoptera</taxon>
        <taxon>Polyphaga</taxon>
        <taxon>Cucujiformia</taxon>
        <taxon>Coccinelloidea</taxon>
        <taxon>Coccinellidae</taxon>
        <taxon>Scymninae</taxon>
        <taxon>Scymnini</taxon>
        <taxon>Cryptolaemus</taxon>
    </lineage>
</organism>
<dbReference type="PROSITE" id="PS00039">
    <property type="entry name" value="DEAD_ATP_HELICASE"/>
    <property type="match status" value="1"/>
</dbReference>
<name>A0ABD2NC09_9CUCU</name>
<feature type="region of interest" description="Disordered" evidence="6">
    <location>
        <begin position="654"/>
        <end position="673"/>
    </location>
</feature>
<dbReference type="GO" id="GO:0003724">
    <property type="term" value="F:RNA helicase activity"/>
    <property type="evidence" value="ECO:0007669"/>
    <property type="project" value="UniProtKB-EC"/>
</dbReference>
<evidence type="ECO:0000256" key="6">
    <source>
        <dbReference type="SAM" id="MobiDB-lite"/>
    </source>
</evidence>
<dbReference type="Pfam" id="PF00271">
    <property type="entry name" value="Helicase_C"/>
    <property type="match status" value="1"/>
</dbReference>
<gene>
    <name evidence="9" type="ORF">HHI36_020474</name>
</gene>
<protein>
    <recommendedName>
        <fullName evidence="1">RNA helicase</fullName>
        <ecNumber evidence="1">3.6.4.13</ecNumber>
    </recommendedName>
</protein>
<feature type="domain" description="Helicase ATP-binding" evidence="7">
    <location>
        <begin position="15"/>
        <end position="166"/>
    </location>
</feature>
<dbReference type="SMART" id="SM00487">
    <property type="entry name" value="DEXDc"/>
    <property type="match status" value="1"/>
</dbReference>